<organism evidence="1 2">
    <name type="scientific">Kipferlia bialata</name>
    <dbReference type="NCBI Taxonomy" id="797122"/>
    <lineage>
        <taxon>Eukaryota</taxon>
        <taxon>Metamonada</taxon>
        <taxon>Carpediemonas-like organisms</taxon>
        <taxon>Kipferlia</taxon>
    </lineage>
</organism>
<dbReference type="AlphaFoldDB" id="A0A391NZC4"/>
<dbReference type="EMBL" id="BDIP01009954">
    <property type="protein sequence ID" value="GCA65146.1"/>
    <property type="molecule type" value="Genomic_DNA"/>
</dbReference>
<dbReference type="Proteomes" id="UP000265618">
    <property type="component" value="Unassembled WGS sequence"/>
</dbReference>
<comment type="caution">
    <text evidence="1">The sequence shown here is derived from an EMBL/GenBank/DDBJ whole genome shotgun (WGS) entry which is preliminary data.</text>
</comment>
<protein>
    <submittedName>
        <fullName evidence="1">Uncharacterized protein</fullName>
    </submittedName>
</protein>
<reference evidence="1 2" key="1">
    <citation type="journal article" date="2018" name="PLoS ONE">
        <title>The draft genome of Kipferlia bialata reveals reductive genome evolution in fornicate parasites.</title>
        <authorList>
            <person name="Tanifuji G."/>
            <person name="Takabayashi S."/>
            <person name="Kume K."/>
            <person name="Takagi M."/>
            <person name="Nakayama T."/>
            <person name="Kamikawa R."/>
            <person name="Inagaki Y."/>
            <person name="Hashimoto T."/>
        </authorList>
    </citation>
    <scope>NUCLEOTIDE SEQUENCE [LARGE SCALE GENOMIC DNA]</scope>
    <source>
        <strain evidence="1">NY0173</strain>
    </source>
</reference>
<feature type="non-terminal residue" evidence="1">
    <location>
        <position position="1"/>
    </location>
</feature>
<sequence>SHSSFSFNAASCFLLFLYDMDSSTPPMSTMTRMGTTQKEMMKT</sequence>
<evidence type="ECO:0000313" key="1">
    <source>
        <dbReference type="EMBL" id="GCA65146.1"/>
    </source>
</evidence>
<keyword evidence="2" id="KW-1185">Reference proteome</keyword>
<proteinExistence type="predicted"/>
<evidence type="ECO:0000313" key="2">
    <source>
        <dbReference type="Proteomes" id="UP000265618"/>
    </source>
</evidence>
<gene>
    <name evidence="1" type="ORF">KIPB_016380</name>
</gene>
<name>A0A391NZC4_9EUKA</name>
<accession>A0A391NZC4</accession>